<feature type="active site" description="Proton acceptor" evidence="1">
    <location>
        <position position="64"/>
    </location>
</feature>
<dbReference type="InterPro" id="IPR000888">
    <property type="entry name" value="RmlC-like"/>
</dbReference>
<evidence type="ECO:0000313" key="5">
    <source>
        <dbReference type="Proteomes" id="UP000683246"/>
    </source>
</evidence>
<dbReference type="SUPFAM" id="SSF51182">
    <property type="entry name" value="RmlC-like cupins"/>
    <property type="match status" value="1"/>
</dbReference>
<dbReference type="GO" id="GO:0019305">
    <property type="term" value="P:dTDP-rhamnose biosynthetic process"/>
    <property type="evidence" value="ECO:0007669"/>
    <property type="project" value="UniProtKB-UniRule"/>
</dbReference>
<gene>
    <name evidence="4" type="primary">rfbC</name>
    <name evidence="4" type="ORF">HZI73_21885</name>
</gene>
<dbReference type="GO" id="GO:0005829">
    <property type="term" value="C:cytosol"/>
    <property type="evidence" value="ECO:0007669"/>
    <property type="project" value="TreeGrafter"/>
</dbReference>
<comment type="function">
    <text evidence="3">Catalyzes the epimerization of the C3' and C5'positions of dTDP-6-deoxy-D-xylo-4-hexulose, forming dTDP-6-deoxy-L-lyxo-4-hexulose.</text>
</comment>
<keyword evidence="3 4" id="KW-0413">Isomerase</keyword>
<comment type="pathway">
    <text evidence="3">Carbohydrate biosynthesis; dTDP-L-rhamnose biosynthesis.</text>
</comment>
<dbReference type="GO" id="GO:0008830">
    <property type="term" value="F:dTDP-4-dehydrorhamnose 3,5-epimerase activity"/>
    <property type="evidence" value="ECO:0007669"/>
    <property type="project" value="UniProtKB-UniRule"/>
</dbReference>
<feature type="active site" description="Proton donor" evidence="1">
    <location>
        <position position="133"/>
    </location>
</feature>
<proteinExistence type="inferred from homology"/>
<feature type="site" description="Participates in a stacking interaction with the thymidine ring of dTDP-4-oxo-6-deoxyglucose" evidence="2">
    <location>
        <position position="139"/>
    </location>
</feature>
<comment type="catalytic activity">
    <reaction evidence="3">
        <text>dTDP-4-dehydro-6-deoxy-alpha-D-glucose = dTDP-4-dehydro-beta-L-rhamnose</text>
        <dbReference type="Rhea" id="RHEA:16969"/>
        <dbReference type="ChEBI" id="CHEBI:57649"/>
        <dbReference type="ChEBI" id="CHEBI:62830"/>
        <dbReference type="EC" id="5.1.3.13"/>
    </reaction>
</comment>
<dbReference type="PANTHER" id="PTHR21047">
    <property type="entry name" value="DTDP-6-DEOXY-D-GLUCOSE-3,5 EPIMERASE"/>
    <property type="match status" value="1"/>
</dbReference>
<protein>
    <recommendedName>
        <fullName evidence="3">dTDP-4-dehydrorhamnose 3,5-epimerase</fullName>
        <ecNumber evidence="3">5.1.3.13</ecNumber>
    </recommendedName>
    <alternativeName>
        <fullName evidence="3">Thymidine diphospho-4-keto-rhamnose 3,5-epimerase</fullName>
    </alternativeName>
</protein>
<reference evidence="4" key="1">
    <citation type="submission" date="2020-07" db="EMBL/GenBank/DDBJ databases">
        <title>Vallitalea pronyensis genome.</title>
        <authorList>
            <person name="Postec A."/>
        </authorList>
    </citation>
    <scope>NUCLEOTIDE SEQUENCE</scope>
    <source>
        <strain evidence="4">FatNI3</strain>
    </source>
</reference>
<dbReference type="Gene3D" id="2.60.120.10">
    <property type="entry name" value="Jelly Rolls"/>
    <property type="match status" value="1"/>
</dbReference>
<dbReference type="EC" id="5.1.3.13" evidence="3"/>
<keyword evidence="5" id="KW-1185">Reference proteome</keyword>
<accession>A0A8J8MNR4</accession>
<dbReference type="RefSeq" id="WP_212695483.1">
    <property type="nucleotide sequence ID" value="NZ_CP058649.1"/>
</dbReference>
<dbReference type="PANTHER" id="PTHR21047:SF2">
    <property type="entry name" value="THYMIDINE DIPHOSPHO-4-KETO-RHAMNOSE 3,5-EPIMERASE"/>
    <property type="match status" value="1"/>
</dbReference>
<dbReference type="InterPro" id="IPR014710">
    <property type="entry name" value="RmlC-like_jellyroll"/>
</dbReference>
<dbReference type="Proteomes" id="UP000683246">
    <property type="component" value="Chromosome"/>
</dbReference>
<sequence length="189" mass="22063">MSRLKVTQTNISGLCIIEPTLYEDQRGYFMESFNKRDWQEAGFMETFVQDNESTSKKGVLRGLHYQHPYPQAKLIRVLDGAIYDVAVDMRMGSVTFGQYYPIVLSEQNKKQLYIPVGFAHGFLVLSDKAKVLYKTTAYYHKEYDHGIRWDDPTLHISWPIHQVEDIMLSEKDKALPYFKDIPQGRLFVK</sequence>
<dbReference type="AlphaFoldDB" id="A0A8J8MNR4"/>
<dbReference type="EMBL" id="CP058649">
    <property type="protein sequence ID" value="QUI24787.1"/>
    <property type="molecule type" value="Genomic_DNA"/>
</dbReference>
<comment type="subunit">
    <text evidence="3">Homodimer.</text>
</comment>
<dbReference type="UniPathway" id="UPA00124"/>
<dbReference type="InterPro" id="IPR011051">
    <property type="entry name" value="RmlC_Cupin_sf"/>
</dbReference>
<evidence type="ECO:0000256" key="3">
    <source>
        <dbReference type="RuleBase" id="RU364069"/>
    </source>
</evidence>
<name>A0A8J8MNR4_9FIRM</name>
<evidence type="ECO:0000313" key="4">
    <source>
        <dbReference type="EMBL" id="QUI24787.1"/>
    </source>
</evidence>
<dbReference type="KEGG" id="vpy:HZI73_21885"/>
<dbReference type="CDD" id="cd00438">
    <property type="entry name" value="cupin_RmlC"/>
    <property type="match status" value="1"/>
</dbReference>
<evidence type="ECO:0000256" key="2">
    <source>
        <dbReference type="PIRSR" id="PIRSR600888-3"/>
    </source>
</evidence>
<organism evidence="4 5">
    <name type="scientific">Vallitalea pronyensis</name>
    <dbReference type="NCBI Taxonomy" id="1348613"/>
    <lineage>
        <taxon>Bacteria</taxon>
        <taxon>Bacillati</taxon>
        <taxon>Bacillota</taxon>
        <taxon>Clostridia</taxon>
        <taxon>Lachnospirales</taxon>
        <taxon>Vallitaleaceae</taxon>
        <taxon>Vallitalea</taxon>
    </lineage>
</organism>
<dbReference type="Pfam" id="PF00908">
    <property type="entry name" value="dTDP_sugar_isom"/>
    <property type="match status" value="1"/>
</dbReference>
<evidence type="ECO:0000256" key="1">
    <source>
        <dbReference type="PIRSR" id="PIRSR600888-1"/>
    </source>
</evidence>
<dbReference type="GO" id="GO:0000271">
    <property type="term" value="P:polysaccharide biosynthetic process"/>
    <property type="evidence" value="ECO:0007669"/>
    <property type="project" value="TreeGrafter"/>
</dbReference>
<dbReference type="NCBIfam" id="TIGR01221">
    <property type="entry name" value="rmlC"/>
    <property type="match status" value="1"/>
</dbReference>
<comment type="similarity">
    <text evidence="3">Belongs to the dTDP-4-dehydrorhamnose 3,5-epimerase family.</text>
</comment>